<dbReference type="RefSeq" id="WP_369182746.1">
    <property type="nucleotide sequence ID" value="NZ_CP163445.1"/>
</dbReference>
<dbReference type="AlphaFoldDB" id="A0AB39TF64"/>
<sequence>MNPRPRYETRLIDACSPHFLLLECWGIWDRTRHDYLRAPGSTHRIRRFYTLAAAQAHLGALVRPGGSL</sequence>
<organism evidence="1">
    <name type="scientific">Streptomyces sp. Y1</name>
    <dbReference type="NCBI Taxonomy" id="3238634"/>
    <lineage>
        <taxon>Bacteria</taxon>
        <taxon>Bacillati</taxon>
        <taxon>Actinomycetota</taxon>
        <taxon>Actinomycetes</taxon>
        <taxon>Kitasatosporales</taxon>
        <taxon>Streptomycetaceae</taxon>
        <taxon>Streptomyces</taxon>
    </lineage>
</organism>
<accession>A0AB39TF64</accession>
<gene>
    <name evidence="1" type="ORF">AB2U05_06970</name>
</gene>
<name>A0AB39TF64_9ACTN</name>
<protein>
    <submittedName>
        <fullName evidence="1">Uncharacterized protein</fullName>
    </submittedName>
</protein>
<proteinExistence type="predicted"/>
<reference evidence="1" key="1">
    <citation type="submission" date="2024-07" db="EMBL/GenBank/DDBJ databases">
        <authorList>
            <person name="Yu S.T."/>
        </authorList>
    </citation>
    <scope>NUCLEOTIDE SEQUENCE</scope>
    <source>
        <strain evidence="1">Y1</strain>
    </source>
</reference>
<evidence type="ECO:0000313" key="1">
    <source>
        <dbReference type="EMBL" id="XDQ78235.1"/>
    </source>
</evidence>
<dbReference type="EMBL" id="CP163445">
    <property type="protein sequence ID" value="XDQ78235.1"/>
    <property type="molecule type" value="Genomic_DNA"/>
</dbReference>